<dbReference type="Proteomes" id="UP000293623">
    <property type="component" value="Unassembled WGS sequence"/>
</dbReference>
<gene>
    <name evidence="2" type="ORF">ETX26_00850</name>
</gene>
<protein>
    <recommendedName>
        <fullName evidence="1">ABM domain-containing protein</fullName>
    </recommendedName>
</protein>
<dbReference type="InterPro" id="IPR011008">
    <property type="entry name" value="Dimeric_a/b-barrel"/>
</dbReference>
<dbReference type="EMBL" id="SDPV01000001">
    <property type="protein sequence ID" value="RXZ65344.1"/>
    <property type="molecule type" value="Genomic_DNA"/>
</dbReference>
<dbReference type="SUPFAM" id="SSF54909">
    <property type="entry name" value="Dimeric alpha+beta barrel"/>
    <property type="match status" value="1"/>
</dbReference>
<evidence type="ECO:0000259" key="1">
    <source>
        <dbReference type="Pfam" id="PF03992"/>
    </source>
</evidence>
<reference evidence="2 3" key="1">
    <citation type="submission" date="2019-01" db="EMBL/GenBank/DDBJ databases">
        <title>Altererythrobacter rhizovicinus sp. nov., isolated from the rhizosphere soil of Haloxylon ammodendron.</title>
        <authorList>
            <person name="Li H.-P."/>
            <person name="Gou J.-Y."/>
            <person name="Yao D."/>
            <person name="Han Q.-Q."/>
            <person name="Shao K.-Z."/>
            <person name="Zhao Q."/>
            <person name="Zhang J.-L."/>
        </authorList>
    </citation>
    <scope>NUCLEOTIDE SEQUENCE [LARGE SCALE GENOMIC DNA]</scope>
    <source>
        <strain evidence="2 3">AY-3R</strain>
    </source>
</reference>
<organism evidence="2 3">
    <name type="scientific">Pelagerythrobacter rhizovicinus</name>
    <dbReference type="NCBI Taxonomy" id="2268576"/>
    <lineage>
        <taxon>Bacteria</taxon>
        <taxon>Pseudomonadati</taxon>
        <taxon>Pseudomonadota</taxon>
        <taxon>Alphaproteobacteria</taxon>
        <taxon>Sphingomonadales</taxon>
        <taxon>Erythrobacteraceae</taxon>
        <taxon>Pelagerythrobacter</taxon>
    </lineage>
</organism>
<name>A0A4Q2KJE9_9SPHN</name>
<accession>A0A4Q2KJE9</accession>
<dbReference type="OrthoDB" id="165368at2"/>
<sequence>MIVTVAKVTDPDRFLEIFRTLGAEKRREHGCRSAHLYFDPDDAHRVWSVFDWDDEDYAGFLADPEIPGIARQLGLQEPPVHAEAAIELDA</sequence>
<proteinExistence type="predicted"/>
<dbReference type="InterPro" id="IPR007138">
    <property type="entry name" value="ABM_dom"/>
</dbReference>
<evidence type="ECO:0000313" key="2">
    <source>
        <dbReference type="EMBL" id="RXZ65344.1"/>
    </source>
</evidence>
<dbReference type="Pfam" id="PF03992">
    <property type="entry name" value="ABM"/>
    <property type="match status" value="1"/>
</dbReference>
<feature type="domain" description="ABM" evidence="1">
    <location>
        <begin position="12"/>
        <end position="56"/>
    </location>
</feature>
<comment type="caution">
    <text evidence="2">The sequence shown here is derived from an EMBL/GenBank/DDBJ whole genome shotgun (WGS) entry which is preliminary data.</text>
</comment>
<dbReference type="Gene3D" id="3.30.70.100">
    <property type="match status" value="1"/>
</dbReference>
<keyword evidence="3" id="KW-1185">Reference proteome</keyword>
<evidence type="ECO:0000313" key="3">
    <source>
        <dbReference type="Proteomes" id="UP000293623"/>
    </source>
</evidence>
<dbReference type="RefSeq" id="WP_129522833.1">
    <property type="nucleotide sequence ID" value="NZ_SDPV01000001.1"/>
</dbReference>
<dbReference type="AlphaFoldDB" id="A0A4Q2KJE9"/>